<reference evidence="11" key="1">
    <citation type="submission" date="2017-10" db="EMBL/GenBank/DDBJ databases">
        <title>Draft genome sequence of the planktic cyanobacteria Tychonema bourrellyi isolated from alpine lentic freshwater.</title>
        <authorList>
            <person name="Tett A."/>
            <person name="Armanini F."/>
            <person name="Asnicar F."/>
            <person name="Boscaini A."/>
            <person name="Pasolli E."/>
            <person name="Zolfo M."/>
            <person name="Donati C."/>
            <person name="Salmaso N."/>
            <person name="Segata N."/>
        </authorList>
    </citation>
    <scope>NUCLEOTIDE SEQUENCE</scope>
    <source>
        <strain evidence="11">FEM_GT703</strain>
    </source>
</reference>
<dbReference type="GO" id="GO:0015627">
    <property type="term" value="C:type II protein secretion system complex"/>
    <property type="evidence" value="ECO:0007669"/>
    <property type="project" value="InterPro"/>
</dbReference>
<dbReference type="SUPFAM" id="SSF54523">
    <property type="entry name" value="Pili subunits"/>
    <property type="match status" value="1"/>
</dbReference>
<dbReference type="InterPro" id="IPR012902">
    <property type="entry name" value="N_methyl_site"/>
</dbReference>
<accession>A0A2G4F0U7</accession>
<evidence type="ECO:0000256" key="5">
    <source>
        <dbReference type="ARBA" id="ARBA00022692"/>
    </source>
</evidence>
<dbReference type="Proteomes" id="UP000226442">
    <property type="component" value="Unassembled WGS sequence"/>
</dbReference>
<dbReference type="GO" id="GO:0015628">
    <property type="term" value="P:protein secretion by the type II secretion system"/>
    <property type="evidence" value="ECO:0007669"/>
    <property type="project" value="InterPro"/>
</dbReference>
<dbReference type="RefSeq" id="WP_096829627.1">
    <property type="nucleotide sequence ID" value="NZ_NXIB02000054.1"/>
</dbReference>
<keyword evidence="5 9" id="KW-0812">Transmembrane</keyword>
<feature type="domain" description="General secretion pathway GspH" evidence="10">
    <location>
        <begin position="71"/>
        <end position="189"/>
    </location>
</feature>
<dbReference type="InterPro" id="IPR022346">
    <property type="entry name" value="T2SS_GspH"/>
</dbReference>
<dbReference type="AlphaFoldDB" id="A0A2G4F0U7"/>
<evidence type="ECO:0000256" key="6">
    <source>
        <dbReference type="ARBA" id="ARBA00022989"/>
    </source>
</evidence>
<comment type="caution">
    <text evidence="11">The sequence shown here is derived from an EMBL/GenBank/DDBJ whole genome shotgun (WGS) entry which is preliminary data.</text>
</comment>
<keyword evidence="6 9" id="KW-1133">Transmembrane helix</keyword>
<keyword evidence="4" id="KW-0997">Cell inner membrane</keyword>
<dbReference type="GO" id="GO:0005886">
    <property type="term" value="C:plasma membrane"/>
    <property type="evidence" value="ECO:0007669"/>
    <property type="project" value="UniProtKB-SubCell"/>
</dbReference>
<feature type="region of interest" description="Disordered" evidence="8">
    <location>
        <begin position="96"/>
        <end position="120"/>
    </location>
</feature>
<proteinExistence type="predicted"/>
<keyword evidence="12" id="KW-1185">Reference proteome</keyword>
<evidence type="ECO:0000256" key="2">
    <source>
        <dbReference type="ARBA" id="ARBA00022475"/>
    </source>
</evidence>
<dbReference type="EMBL" id="NXIB02000054">
    <property type="protein sequence ID" value="PHX55383.1"/>
    <property type="molecule type" value="Genomic_DNA"/>
</dbReference>
<evidence type="ECO:0000256" key="3">
    <source>
        <dbReference type="ARBA" id="ARBA00022481"/>
    </source>
</evidence>
<keyword evidence="7 9" id="KW-0472">Membrane</keyword>
<evidence type="ECO:0000256" key="9">
    <source>
        <dbReference type="SAM" id="Phobius"/>
    </source>
</evidence>
<name>A0A2G4F0U7_9CYAN</name>
<evidence type="ECO:0000256" key="1">
    <source>
        <dbReference type="ARBA" id="ARBA00004377"/>
    </source>
</evidence>
<keyword evidence="3" id="KW-0488">Methylation</keyword>
<evidence type="ECO:0000256" key="8">
    <source>
        <dbReference type="SAM" id="MobiDB-lite"/>
    </source>
</evidence>
<gene>
    <name evidence="11" type="ORF">CP500_010945</name>
</gene>
<evidence type="ECO:0000259" key="10">
    <source>
        <dbReference type="Pfam" id="PF12019"/>
    </source>
</evidence>
<comment type="subcellular location">
    <subcellularLocation>
        <location evidence="1">Cell inner membrane</location>
        <topology evidence="1">Single-pass membrane protein</topology>
    </subcellularLocation>
</comment>
<dbReference type="NCBIfam" id="TIGR02532">
    <property type="entry name" value="IV_pilin_GFxxxE"/>
    <property type="match status" value="1"/>
</dbReference>
<evidence type="ECO:0000313" key="12">
    <source>
        <dbReference type="Proteomes" id="UP000226442"/>
    </source>
</evidence>
<dbReference type="InterPro" id="IPR045584">
    <property type="entry name" value="Pilin-like"/>
</dbReference>
<dbReference type="Gene3D" id="3.30.700.10">
    <property type="entry name" value="Glycoprotein, Type 4 Pilin"/>
    <property type="match status" value="1"/>
</dbReference>
<evidence type="ECO:0000313" key="11">
    <source>
        <dbReference type="EMBL" id="PHX55383.1"/>
    </source>
</evidence>
<keyword evidence="2" id="KW-1003">Cell membrane</keyword>
<dbReference type="PROSITE" id="PS00409">
    <property type="entry name" value="PROKAR_NTER_METHYL"/>
    <property type="match status" value="1"/>
</dbReference>
<dbReference type="Pfam" id="PF07963">
    <property type="entry name" value="N_methyl"/>
    <property type="match status" value="1"/>
</dbReference>
<feature type="transmembrane region" description="Helical" evidence="9">
    <location>
        <begin position="39"/>
        <end position="59"/>
    </location>
</feature>
<sequence>MKTPILLKILQSCHAKATPNFPKTRSRKGDQGFTLLEVLVTVLVLGILSSIAAPSWLAFINNQRVRTVNDRVLQSLRSAQSEAKRTKRDVTVTFYTSSSTPSVDPPRVEIDTNPAETDTSKKEIRKETFSSGGEIKPGTIALTVNQPAASTPANSITFDYQGNLPTNTTPFYVTVAPASGGQKKCVIVQTILGAMTTDEGTFDTNTKQGCK</sequence>
<dbReference type="Pfam" id="PF12019">
    <property type="entry name" value="GspH"/>
    <property type="match status" value="1"/>
</dbReference>
<dbReference type="OrthoDB" id="465504at2"/>
<evidence type="ECO:0000256" key="4">
    <source>
        <dbReference type="ARBA" id="ARBA00022519"/>
    </source>
</evidence>
<evidence type="ECO:0000256" key="7">
    <source>
        <dbReference type="ARBA" id="ARBA00023136"/>
    </source>
</evidence>
<organism evidence="11 12">
    <name type="scientific">Tychonema bourrellyi FEM_GT703</name>
    <dbReference type="NCBI Taxonomy" id="2040638"/>
    <lineage>
        <taxon>Bacteria</taxon>
        <taxon>Bacillati</taxon>
        <taxon>Cyanobacteriota</taxon>
        <taxon>Cyanophyceae</taxon>
        <taxon>Oscillatoriophycideae</taxon>
        <taxon>Oscillatoriales</taxon>
        <taxon>Microcoleaceae</taxon>
        <taxon>Tychonema</taxon>
    </lineage>
</organism>
<protein>
    <submittedName>
        <fullName evidence="11">Transcriptional regulator</fullName>
    </submittedName>
</protein>